<keyword evidence="4" id="KW-1185">Reference proteome</keyword>
<dbReference type="RefSeq" id="WP_047035378.1">
    <property type="nucleotide sequence ID" value="NZ_AFVQ02000159.1"/>
</dbReference>
<comment type="caution">
    <text evidence="3">The sequence shown here is derived from an EMBL/GenBank/DDBJ whole genome shotgun (WGS) entry which is preliminary data.</text>
</comment>
<dbReference type="OrthoDB" id="2990946at2"/>
<dbReference type="AlphaFoldDB" id="A0A0U1QLX2"/>
<dbReference type="Proteomes" id="UP000035553">
    <property type="component" value="Unassembled WGS sequence"/>
</dbReference>
<accession>A0A0U1QLX2</accession>
<feature type="compositionally biased region" description="Basic and acidic residues" evidence="1">
    <location>
        <begin position="429"/>
        <end position="441"/>
    </location>
</feature>
<dbReference type="Pfam" id="PF02120">
    <property type="entry name" value="Flg_hook"/>
    <property type="match status" value="1"/>
</dbReference>
<organism evidence="3 4">
    <name type="scientific">Sporolactobacillus inulinus CASD</name>
    <dbReference type="NCBI Taxonomy" id="1069536"/>
    <lineage>
        <taxon>Bacteria</taxon>
        <taxon>Bacillati</taxon>
        <taxon>Bacillota</taxon>
        <taxon>Bacilli</taxon>
        <taxon>Bacillales</taxon>
        <taxon>Sporolactobacillaceae</taxon>
        <taxon>Sporolactobacillus</taxon>
    </lineage>
</organism>
<proteinExistence type="predicted"/>
<dbReference type="CDD" id="cd17470">
    <property type="entry name" value="T3SS_Flik_C"/>
    <property type="match status" value="1"/>
</dbReference>
<dbReference type="EMBL" id="AFVQ02000159">
    <property type="protein sequence ID" value="KLI01818.1"/>
    <property type="molecule type" value="Genomic_DNA"/>
</dbReference>
<feature type="domain" description="Flagellar hook-length control protein-like C-terminal" evidence="2">
    <location>
        <begin position="340"/>
        <end position="411"/>
    </location>
</feature>
<gene>
    <name evidence="3" type="ORF">SINU_11380</name>
</gene>
<feature type="compositionally biased region" description="Polar residues" evidence="1">
    <location>
        <begin position="169"/>
        <end position="179"/>
    </location>
</feature>
<name>A0A0U1QLX2_9BACL</name>
<evidence type="ECO:0000259" key="2">
    <source>
        <dbReference type="Pfam" id="PF02120"/>
    </source>
</evidence>
<feature type="compositionally biased region" description="Polar residues" evidence="1">
    <location>
        <begin position="419"/>
        <end position="428"/>
    </location>
</feature>
<dbReference type="STRING" id="1069536.SINU_11380"/>
<dbReference type="InterPro" id="IPR021136">
    <property type="entry name" value="Flagellar_hook_control-like_C"/>
</dbReference>
<protein>
    <recommendedName>
        <fullName evidence="2">Flagellar hook-length control protein-like C-terminal domain-containing protein</fullName>
    </recommendedName>
</protein>
<feature type="region of interest" description="Disordered" evidence="1">
    <location>
        <begin position="419"/>
        <end position="447"/>
    </location>
</feature>
<feature type="region of interest" description="Disordered" evidence="1">
    <location>
        <begin position="96"/>
        <end position="183"/>
    </location>
</feature>
<feature type="compositionally biased region" description="Polar residues" evidence="1">
    <location>
        <begin position="142"/>
        <end position="151"/>
    </location>
</feature>
<reference evidence="3 4" key="1">
    <citation type="journal article" date="2011" name="J. Bacteriol.">
        <title>Draft genome sequence of Sporolactobacillus inulinus strain CASD, an efficient D-lactic acid-producing bacterium with high-concentration lactate tolerance capability.</title>
        <authorList>
            <person name="Yu B."/>
            <person name="Su F."/>
            <person name="Wang L."/>
            <person name="Xu K."/>
            <person name="Zhao B."/>
            <person name="Xu P."/>
        </authorList>
    </citation>
    <scope>NUCLEOTIDE SEQUENCE [LARGE SCALE GENOMIC DNA]</scope>
    <source>
        <strain evidence="3 4">CASD</strain>
    </source>
</reference>
<sequence length="470" mass="52904">MNVTGLKQGKAIAEFADQPAKKKKKAAAADSVFLSLIQVMQANEKLNRGAHAFDSGQRSGFKKHVAKSMGTAKANEHGIGLNNRSQVSDGAKKLDLRSTIPVADPLSDQSRTDSMKRRNKFKKSAPENKAVDQAPAQRKHQSAATLDQTNRMAKRIFSVNQKLNEDYSPEQSKSSTSAHETNRLPADLLQISERQPRQVKESDESPVINRFKRKQIAAHAELAKARPNTDEMDLFQRVNRGHSAGETLRSAKTAMAAADRLQDKDHLNSETGKQKKNVQDTHSPLSVDQTWIGSRKMNKLEMLHLFRSHPQQSIEKPVHEQVADHLNEWLGKASFKIDESGMKSYTMTLYPQHLGKLTVSIRQEKQMGLTAEFTAETQQAKALLEGDLGKLKHQCMAHGISLTRVDIHRLDQQVVDQPYNQDQSNHESGQQDDHHQNHSEDEQQQNLQSINRNSENNEHSFNEWMTGEMI</sequence>
<dbReference type="Gene3D" id="3.30.750.140">
    <property type="match status" value="1"/>
</dbReference>
<dbReference type="InterPro" id="IPR038610">
    <property type="entry name" value="FliK-like_C_sf"/>
</dbReference>
<evidence type="ECO:0000313" key="3">
    <source>
        <dbReference type="EMBL" id="KLI01818.1"/>
    </source>
</evidence>
<evidence type="ECO:0000313" key="4">
    <source>
        <dbReference type="Proteomes" id="UP000035553"/>
    </source>
</evidence>
<evidence type="ECO:0000256" key="1">
    <source>
        <dbReference type="SAM" id="MobiDB-lite"/>
    </source>
</evidence>